<organism evidence="4 5">
    <name type="scientific">Shigella flexneri</name>
    <dbReference type="NCBI Taxonomy" id="623"/>
    <lineage>
        <taxon>Bacteria</taxon>
        <taxon>Pseudomonadati</taxon>
        <taxon>Pseudomonadota</taxon>
        <taxon>Gammaproteobacteria</taxon>
        <taxon>Enterobacterales</taxon>
        <taxon>Enterobacteriaceae</taxon>
        <taxon>Shigella</taxon>
    </lineage>
</organism>
<dbReference type="PANTHER" id="PTHR33678">
    <property type="entry name" value="BLL1576 PROTEIN"/>
    <property type="match status" value="1"/>
</dbReference>
<proteinExistence type="predicted"/>
<evidence type="ECO:0000259" key="3">
    <source>
        <dbReference type="Pfam" id="PF13007"/>
    </source>
</evidence>
<dbReference type="Proteomes" id="UP000032424">
    <property type="component" value="Chromosome 1"/>
</dbReference>
<feature type="domain" description="Transposase IS66 zinc-finger binding" evidence="2">
    <location>
        <begin position="139"/>
        <end position="183"/>
    </location>
</feature>
<feature type="domain" description="Transposase TnpC homeodomain" evidence="3">
    <location>
        <begin position="39"/>
        <end position="132"/>
    </location>
</feature>
<name>A0AB33SJ46_SHIFL</name>
<evidence type="ECO:0000313" key="5">
    <source>
        <dbReference type="Proteomes" id="UP000032424"/>
    </source>
</evidence>
<reference evidence="4 5" key="1">
    <citation type="submission" date="2014-07" db="EMBL/GenBank/DDBJ databases">
        <authorList>
            <person name="Aslett M.A."/>
            <person name="De Silva N."/>
        </authorList>
    </citation>
    <scope>NUCLEOTIDE SEQUENCE [LARGE SCALE GENOMIC DNA]</scope>
    <source>
        <strain evidence="5">NCTC1</strain>
    </source>
</reference>
<dbReference type="Pfam" id="PF13007">
    <property type="entry name" value="LZ_Tnp_IS66"/>
    <property type="match status" value="1"/>
</dbReference>
<dbReference type="AlphaFoldDB" id="A0AB33SJ46"/>
<dbReference type="Pfam" id="PF13005">
    <property type="entry name" value="zf-IS66"/>
    <property type="match status" value="1"/>
</dbReference>
<dbReference type="InterPro" id="IPR052344">
    <property type="entry name" value="Transposase-related"/>
</dbReference>
<protein>
    <submittedName>
        <fullName evidence="4">ISSfl4 ORF3,Transposase and inactivated derivatives,putative Helix-turn-helix domain of transposase IS66</fullName>
    </submittedName>
</protein>
<evidence type="ECO:0000256" key="1">
    <source>
        <dbReference type="SAM" id="MobiDB-lite"/>
    </source>
</evidence>
<dbReference type="EMBL" id="LM651928">
    <property type="protein sequence ID" value="CDX07406.1"/>
    <property type="molecule type" value="Genomic_DNA"/>
</dbReference>
<dbReference type="InterPro" id="IPR024463">
    <property type="entry name" value="Transposase_TnpC_homeodom"/>
</dbReference>
<dbReference type="KEGG" id="sft:NCTC1_02215"/>
<evidence type="ECO:0000313" key="4">
    <source>
        <dbReference type="EMBL" id="CDX07406.1"/>
    </source>
</evidence>
<dbReference type="InterPro" id="IPR024474">
    <property type="entry name" value="Znf_dom_IS66"/>
</dbReference>
<accession>A0AB33SJ46</accession>
<dbReference type="SUPFAM" id="SSF46966">
    <property type="entry name" value="Spectrin repeat"/>
    <property type="match status" value="1"/>
</dbReference>
<evidence type="ECO:0000259" key="2">
    <source>
        <dbReference type="Pfam" id="PF13005"/>
    </source>
</evidence>
<feature type="region of interest" description="Disordered" evidence="1">
    <location>
        <begin position="89"/>
        <end position="137"/>
    </location>
</feature>
<dbReference type="PANTHER" id="PTHR33678:SF1">
    <property type="entry name" value="BLL1576 PROTEIN"/>
    <property type="match status" value="1"/>
</dbReference>
<gene>
    <name evidence="4" type="ORF">NCTC1_02215</name>
</gene>
<sequence>MNNELPDDIELLKAMLRKQQSRLRQYACQVAGYEQEIERLKAQLDRLRRMLFGQSSEKKRHKLENQIRQAEKRLSELENRLNTARNLLEDASSVTDSPDTSPPSENPIASKPESPGRKSSRKPLPAELPRETHRLLPAETSCPACGGVLKEMGETISEQLDIINTAFKVIETIRPKLACSRCDVIVQAPLPPKPIERGYASAGLLARILVSKYMEH</sequence>
<dbReference type="Gene3D" id="1.10.287.1490">
    <property type="match status" value="1"/>
</dbReference>